<evidence type="ECO:0000313" key="2">
    <source>
        <dbReference type="Proteomes" id="UP000275401"/>
    </source>
</evidence>
<accession>A0A3M8VKY0</accession>
<proteinExistence type="predicted"/>
<comment type="caution">
    <text evidence="1">The sequence shown here is derived from an EMBL/GenBank/DDBJ whole genome shotgun (WGS) entry which is preliminary data.</text>
</comment>
<protein>
    <submittedName>
        <fullName evidence="1">Uncharacterized protein</fullName>
    </submittedName>
</protein>
<reference evidence="1 2" key="1">
    <citation type="submission" date="2018-11" db="EMBL/GenBank/DDBJ databases">
        <title>The Potential of Streptomyces as Biocontrol Agents against the Tomato grey mould, Botrytis cinerea (Gray mold) Frontiers in Microbiology.</title>
        <authorList>
            <person name="Li D."/>
        </authorList>
    </citation>
    <scope>NUCLEOTIDE SEQUENCE [LARGE SCALE GENOMIC DNA]</scope>
    <source>
        <strain evidence="1 2">NEAU-LD23</strain>
    </source>
</reference>
<gene>
    <name evidence="1" type="ORF">EEJ42_27015</name>
</gene>
<dbReference type="Proteomes" id="UP000275401">
    <property type="component" value="Unassembled WGS sequence"/>
</dbReference>
<organism evidence="1 2">
    <name type="scientific">Streptomyces botrytidirepellens</name>
    <dbReference type="NCBI Taxonomy" id="2486417"/>
    <lineage>
        <taxon>Bacteria</taxon>
        <taxon>Bacillati</taxon>
        <taxon>Actinomycetota</taxon>
        <taxon>Actinomycetes</taxon>
        <taxon>Kitasatosporales</taxon>
        <taxon>Streptomycetaceae</taxon>
        <taxon>Streptomyces</taxon>
    </lineage>
</organism>
<dbReference type="RefSeq" id="WP_123103820.1">
    <property type="nucleotide sequence ID" value="NZ_RIBZ01000314.1"/>
</dbReference>
<dbReference type="EMBL" id="RIBZ01000314">
    <property type="protein sequence ID" value="RNG18308.1"/>
    <property type="molecule type" value="Genomic_DNA"/>
</dbReference>
<dbReference type="AlphaFoldDB" id="A0A3M8VKY0"/>
<keyword evidence="2" id="KW-1185">Reference proteome</keyword>
<sequence>MADHEILPPAVDAEALLALSREHHARTARTWGTREAGGHLVKVYSVQAPGRAVTDQDVATALRLAGAHLELGATRGSLGLAVLIVHAGGDGDYVLIHSWIEGHMSDLAVFSGPAGKPEALRPGRVGLAPCVWEAAVLAHEREAFSRHLLDGDGALADRLAAWRADTLEGCVR</sequence>
<name>A0A3M8VKY0_9ACTN</name>
<evidence type="ECO:0000313" key="1">
    <source>
        <dbReference type="EMBL" id="RNG18308.1"/>
    </source>
</evidence>